<organism evidence="1 2">
    <name type="scientific">Mycteria americana</name>
    <name type="common">Wood stork</name>
    <dbReference type="NCBI Taxonomy" id="33587"/>
    <lineage>
        <taxon>Eukaryota</taxon>
        <taxon>Metazoa</taxon>
        <taxon>Chordata</taxon>
        <taxon>Craniata</taxon>
        <taxon>Vertebrata</taxon>
        <taxon>Euteleostomi</taxon>
        <taxon>Archelosauria</taxon>
        <taxon>Archosauria</taxon>
        <taxon>Dinosauria</taxon>
        <taxon>Saurischia</taxon>
        <taxon>Theropoda</taxon>
        <taxon>Coelurosauria</taxon>
        <taxon>Aves</taxon>
        <taxon>Neognathae</taxon>
        <taxon>Neoaves</taxon>
        <taxon>Aequornithes</taxon>
        <taxon>Ciconiiformes</taxon>
        <taxon>Ciconiidae</taxon>
        <taxon>Mycteria</taxon>
    </lineage>
</organism>
<accession>A0AAN7S9P2</accession>
<name>A0AAN7S9P2_MYCAM</name>
<evidence type="ECO:0000313" key="2">
    <source>
        <dbReference type="Proteomes" id="UP001333110"/>
    </source>
</evidence>
<keyword evidence="2" id="KW-1185">Reference proteome</keyword>
<dbReference type="Proteomes" id="UP001333110">
    <property type="component" value="Unassembled WGS sequence"/>
</dbReference>
<comment type="caution">
    <text evidence="1">The sequence shown here is derived from an EMBL/GenBank/DDBJ whole genome shotgun (WGS) entry which is preliminary data.</text>
</comment>
<protein>
    <submittedName>
        <fullName evidence="1">Uncharacterized protein</fullName>
    </submittedName>
</protein>
<proteinExistence type="predicted"/>
<sequence>MLSPWKFQRDTNHCNILGLAHAYRALFNTIQNPQGEEKVSGTDDKVTDEHIVTWLLQRWDNGASSLELEGREAKQMGSLFREGGIHKAIEKGAQVLSLWR</sequence>
<dbReference type="AlphaFoldDB" id="A0AAN7S9P2"/>
<evidence type="ECO:0000313" key="1">
    <source>
        <dbReference type="EMBL" id="KAK4832355.1"/>
    </source>
</evidence>
<gene>
    <name evidence="1" type="ORF">QYF61_021954</name>
</gene>
<dbReference type="EMBL" id="JAUNZN010000001">
    <property type="protein sequence ID" value="KAK4832355.1"/>
    <property type="molecule type" value="Genomic_DNA"/>
</dbReference>
<reference evidence="1 2" key="1">
    <citation type="journal article" date="2023" name="J. Hered.">
        <title>Chromosome-level genome of the wood stork (Mycteria americana) provides insight into avian chromosome evolution.</title>
        <authorList>
            <person name="Flamio R. Jr."/>
            <person name="Ramstad K.M."/>
        </authorList>
    </citation>
    <scope>NUCLEOTIDE SEQUENCE [LARGE SCALE GENOMIC DNA]</scope>
    <source>
        <strain evidence="1">JAX WOST 10</strain>
    </source>
</reference>